<dbReference type="KEGG" id="noa:BKM31_17970"/>
<keyword evidence="1" id="KW-0812">Transmembrane</keyword>
<reference evidence="3" key="1">
    <citation type="journal article" date="2017" name="Med. Chem. Commun.">
        <title>Nonomuraea sp. ATCC 55076 harbours the largest actinomycete chromosome to date and the kistamicin biosynthetic gene cluster.</title>
        <authorList>
            <person name="Nazari B."/>
            <person name="Forneris C.C."/>
            <person name="Gibson M.I."/>
            <person name="Moon K."/>
            <person name="Schramma K.R."/>
            <person name="Seyedsayamdost M.R."/>
        </authorList>
    </citation>
    <scope>NUCLEOTIDE SEQUENCE [LARGE SCALE GENOMIC DNA]</scope>
    <source>
        <strain evidence="3">ATCC 55076</strain>
    </source>
</reference>
<protein>
    <submittedName>
        <fullName evidence="2">Uncharacterized protein</fullName>
    </submittedName>
</protein>
<feature type="transmembrane region" description="Helical" evidence="1">
    <location>
        <begin position="107"/>
        <end position="129"/>
    </location>
</feature>
<dbReference type="AlphaFoldDB" id="A0A1U9ZYU8"/>
<keyword evidence="3" id="KW-1185">Reference proteome</keyword>
<feature type="transmembrane region" description="Helical" evidence="1">
    <location>
        <begin position="46"/>
        <end position="65"/>
    </location>
</feature>
<keyword evidence="1" id="KW-1133">Transmembrane helix</keyword>
<sequence>MRLWTGRQWAVAGVVTVIAAALIGVPTAIIATSWFSRMTPVQWWNYPVWVTAAALTGLIAATYVAPVRVRAPQESKALIGALISAFAVGCPVCNKLVVLALGTSGALTYFAPLQPVLAVSSLVILAVALRRRLTALRACPAPGPRAHEFDSAAP</sequence>
<dbReference type="STRING" id="1909395.BKM31_17970"/>
<dbReference type="OrthoDB" id="166777at2"/>
<evidence type="ECO:0000256" key="1">
    <source>
        <dbReference type="SAM" id="Phobius"/>
    </source>
</evidence>
<feature type="transmembrane region" description="Helical" evidence="1">
    <location>
        <begin position="9"/>
        <end position="34"/>
    </location>
</feature>
<evidence type="ECO:0000313" key="3">
    <source>
        <dbReference type="Proteomes" id="UP000190797"/>
    </source>
</evidence>
<dbReference type="RefSeq" id="WP_080039280.1">
    <property type="nucleotide sequence ID" value="NZ_CP017717.1"/>
</dbReference>
<evidence type="ECO:0000313" key="2">
    <source>
        <dbReference type="EMBL" id="AQZ63099.1"/>
    </source>
</evidence>
<organism evidence="2 3">
    <name type="scientific">[Actinomadura] parvosata subsp. kistnae</name>
    <dbReference type="NCBI Taxonomy" id="1909395"/>
    <lineage>
        <taxon>Bacteria</taxon>
        <taxon>Bacillati</taxon>
        <taxon>Actinomycetota</taxon>
        <taxon>Actinomycetes</taxon>
        <taxon>Streptosporangiales</taxon>
        <taxon>Streptosporangiaceae</taxon>
        <taxon>Nonomuraea</taxon>
    </lineage>
</organism>
<feature type="transmembrane region" description="Helical" evidence="1">
    <location>
        <begin position="77"/>
        <end position="101"/>
    </location>
</feature>
<proteinExistence type="predicted"/>
<dbReference type="EMBL" id="CP017717">
    <property type="protein sequence ID" value="AQZ63099.1"/>
    <property type="molecule type" value="Genomic_DNA"/>
</dbReference>
<dbReference type="Proteomes" id="UP000190797">
    <property type="component" value="Chromosome"/>
</dbReference>
<keyword evidence="1" id="KW-0472">Membrane</keyword>
<accession>A0A1U9ZYU8</accession>
<gene>
    <name evidence="2" type="ORF">BKM31_17970</name>
</gene>
<name>A0A1U9ZYU8_9ACTN</name>